<evidence type="ECO:0000313" key="2">
    <source>
        <dbReference type="Proteomes" id="UP000095759"/>
    </source>
</evidence>
<keyword evidence="2" id="KW-1185">Reference proteome</keyword>
<evidence type="ECO:0008006" key="3">
    <source>
        <dbReference type="Google" id="ProtNLM"/>
    </source>
</evidence>
<dbReference type="EMBL" id="MEHJ01000001">
    <property type="protein sequence ID" value="OEJ27371.1"/>
    <property type="molecule type" value="Genomic_DNA"/>
</dbReference>
<accession>A0A1E5PCU7</accession>
<dbReference type="AlphaFoldDB" id="A0A1E5PCU7"/>
<dbReference type="STRING" id="285458.BGM19_11215"/>
<reference evidence="1 2" key="1">
    <citation type="submission" date="2016-08" db="EMBL/GenBank/DDBJ databases">
        <title>Complete genome sequence of Streptomyces agglomeratus strain 6-3-2, a novel anti-MRSA actinomycete isolated from Wuli of Tebit, China.</title>
        <authorList>
            <person name="Chen X."/>
        </authorList>
    </citation>
    <scope>NUCLEOTIDE SEQUENCE [LARGE SCALE GENOMIC DNA]</scope>
    <source>
        <strain evidence="1 2">6-3-2</strain>
    </source>
</reference>
<proteinExistence type="predicted"/>
<dbReference type="Proteomes" id="UP000095759">
    <property type="component" value="Unassembled WGS sequence"/>
</dbReference>
<gene>
    <name evidence="1" type="ORF">AS594_25710</name>
</gene>
<protein>
    <recommendedName>
        <fullName evidence="3">Thiaminase-2/PQQC domain-containing protein</fullName>
    </recommendedName>
</protein>
<comment type="caution">
    <text evidence="1">The sequence shown here is derived from an EMBL/GenBank/DDBJ whole genome shotgun (WGS) entry which is preliminary data.</text>
</comment>
<dbReference type="RefSeq" id="WP_069929238.1">
    <property type="nucleotide sequence ID" value="NZ_MEHI01000001.1"/>
</dbReference>
<dbReference type="SUPFAM" id="SSF48613">
    <property type="entry name" value="Heme oxygenase-like"/>
    <property type="match status" value="1"/>
</dbReference>
<sequence>MRELDRFEDELIERFKGHPVLANIASLAEEDFVAILLQRRFVSLAFTPSYDLAIDLLRDEAGLRIARSILREEYPDSHGNTRSHREDMKDDLLELGVSRSALVGSRPTTATKRVIEDTFELIADAGAHARADLRLLTMLRFWGEVLVSVEYGRLWERMGPLLTRDGENRSRFYHPHYVHDAKANSLAAVSRLSTSHSDRLATRLSELLAREESAGCFREVEERSLRLKVDFYDQFLPALERAGA</sequence>
<name>A0A1E5PCU7_9ACTN</name>
<evidence type="ECO:0000313" key="1">
    <source>
        <dbReference type="EMBL" id="OEJ27371.1"/>
    </source>
</evidence>
<dbReference type="OrthoDB" id="3632619at2"/>
<organism evidence="1 2">
    <name type="scientific">Streptomyces agglomeratus</name>
    <dbReference type="NCBI Taxonomy" id="285458"/>
    <lineage>
        <taxon>Bacteria</taxon>
        <taxon>Bacillati</taxon>
        <taxon>Actinomycetota</taxon>
        <taxon>Actinomycetes</taxon>
        <taxon>Kitasatosporales</taxon>
        <taxon>Streptomycetaceae</taxon>
        <taxon>Streptomyces</taxon>
    </lineage>
</organism>
<dbReference type="InterPro" id="IPR016084">
    <property type="entry name" value="Haem_Oase-like_multi-hlx"/>
</dbReference>
<dbReference type="Gene3D" id="1.20.910.10">
    <property type="entry name" value="Heme oxygenase-like"/>
    <property type="match status" value="1"/>
</dbReference>